<evidence type="ECO:0000313" key="3">
    <source>
        <dbReference type="Proteomes" id="UP000182060"/>
    </source>
</evidence>
<dbReference type="Gene3D" id="3.40.50.880">
    <property type="match status" value="1"/>
</dbReference>
<dbReference type="EMBL" id="CP015017">
    <property type="protein sequence ID" value="APC00163.1"/>
    <property type="molecule type" value="Genomic_DNA"/>
</dbReference>
<evidence type="ECO:0000313" key="2">
    <source>
        <dbReference type="EMBL" id="APC00163.1"/>
    </source>
</evidence>
<evidence type="ECO:0000259" key="1">
    <source>
        <dbReference type="Pfam" id="PF01965"/>
    </source>
</evidence>
<dbReference type="InterPro" id="IPR002818">
    <property type="entry name" value="DJ-1/PfpI"/>
</dbReference>
<feature type="domain" description="DJ-1/PfpI" evidence="1">
    <location>
        <begin position="7"/>
        <end position="166"/>
    </location>
</feature>
<dbReference type="InterPro" id="IPR052158">
    <property type="entry name" value="INH-QAR"/>
</dbReference>
<name>A0AAC9NHH9_9BURK</name>
<organism evidence="2 3">
    <name type="scientific">Polynucleobacter asymbioticus</name>
    <dbReference type="NCBI Taxonomy" id="576611"/>
    <lineage>
        <taxon>Bacteria</taxon>
        <taxon>Pseudomonadati</taxon>
        <taxon>Pseudomonadota</taxon>
        <taxon>Betaproteobacteria</taxon>
        <taxon>Burkholderiales</taxon>
        <taxon>Burkholderiaceae</taxon>
        <taxon>Polynucleobacter</taxon>
    </lineage>
</organism>
<dbReference type="InterPro" id="IPR029062">
    <property type="entry name" value="Class_I_gatase-like"/>
</dbReference>
<dbReference type="RefSeq" id="WP_071538466.1">
    <property type="nucleotide sequence ID" value="NZ_CP015016.1"/>
</dbReference>
<reference evidence="2" key="1">
    <citation type="journal article" date="2017" name="Appl. Environ. Microbiol.">
        <title>Microdiversification of a pelagic Polynucleobacter species is mainly driven by acquisition of genomic islands from a partially interspecific gene pool.</title>
        <authorList>
            <person name="Hoetzinger M."/>
            <person name="Hahn M.W."/>
            <person name="Jezberova J."/>
            <person name="Schmidt J."/>
            <person name="Koll U."/>
        </authorList>
    </citation>
    <scope>NUCLEOTIDE SEQUENCE</scope>
    <source>
        <strain evidence="2">MWH-RechtKol4</strain>
    </source>
</reference>
<dbReference type="PANTHER" id="PTHR43130">
    <property type="entry name" value="ARAC-FAMILY TRANSCRIPTIONAL REGULATOR"/>
    <property type="match status" value="1"/>
</dbReference>
<dbReference type="AlphaFoldDB" id="A0AAC9NHH9"/>
<dbReference type="Proteomes" id="UP000182060">
    <property type="component" value="Chromosome"/>
</dbReference>
<accession>A0AAC9NHH9</accession>
<dbReference type="CDD" id="cd03139">
    <property type="entry name" value="GATase1_PfpI_2"/>
    <property type="match status" value="1"/>
</dbReference>
<gene>
    <name evidence="2" type="ORF">AOC25_00210</name>
</gene>
<sequence length="229" mass="24605">MNTNIEVGFLLFPNLTQLDLTGPAQVLSRVPNTKVHLVWKDLGPVMTDVGFSINPTTTFEVCPQLDVICVPGGFGIGEQMVDEITLSFLRRQSNGAKYITSVCNGSLVLAAAGILKGHKSACHWIWCKYLPLFGVEPINQRVVKDGKFISGGGVTAGIDFAYELAAELAGEHIAKRLQLALEYDPAPPFDCGSPEKAGPALVSEVLALQKDRILAMEVAIQKAVVNLDA</sequence>
<dbReference type="GO" id="GO:0006355">
    <property type="term" value="P:regulation of DNA-templated transcription"/>
    <property type="evidence" value="ECO:0007669"/>
    <property type="project" value="TreeGrafter"/>
</dbReference>
<proteinExistence type="predicted"/>
<dbReference type="PANTHER" id="PTHR43130:SF2">
    <property type="entry name" value="DJ-1_PFPI DOMAIN-CONTAINING PROTEIN"/>
    <property type="match status" value="1"/>
</dbReference>
<dbReference type="SUPFAM" id="SSF52317">
    <property type="entry name" value="Class I glutamine amidotransferase-like"/>
    <property type="match status" value="1"/>
</dbReference>
<protein>
    <recommendedName>
        <fullName evidence="1">DJ-1/PfpI domain-containing protein</fullName>
    </recommendedName>
</protein>
<dbReference type="Pfam" id="PF01965">
    <property type="entry name" value="DJ-1_PfpI"/>
    <property type="match status" value="1"/>
</dbReference>